<evidence type="ECO:0000313" key="4">
    <source>
        <dbReference type="EMBL" id="GAX84281.1"/>
    </source>
</evidence>
<gene>
    <name evidence="4" type="ORF">CEUSTIGMA_g11703.t1</name>
</gene>
<dbReference type="GO" id="GO:0004553">
    <property type="term" value="F:hydrolase activity, hydrolyzing O-glycosyl compounds"/>
    <property type="evidence" value="ECO:0007669"/>
    <property type="project" value="InterPro"/>
</dbReference>
<name>A0A250XME8_9CHLO</name>
<comment type="similarity">
    <text evidence="1">Belongs to the glycosyl hydrolase 16 family.</text>
</comment>
<evidence type="ECO:0000259" key="3">
    <source>
        <dbReference type="PROSITE" id="PS51762"/>
    </source>
</evidence>
<evidence type="ECO:0000313" key="5">
    <source>
        <dbReference type="Proteomes" id="UP000232323"/>
    </source>
</evidence>
<evidence type="ECO:0000256" key="1">
    <source>
        <dbReference type="ARBA" id="ARBA00006865"/>
    </source>
</evidence>
<protein>
    <recommendedName>
        <fullName evidence="3">GH16 domain-containing protein</fullName>
    </recommendedName>
</protein>
<feature type="compositionally biased region" description="Polar residues" evidence="2">
    <location>
        <begin position="360"/>
        <end position="371"/>
    </location>
</feature>
<dbReference type="Pfam" id="PF26113">
    <property type="entry name" value="GH16_XgeA"/>
    <property type="match status" value="1"/>
</dbReference>
<keyword evidence="5" id="KW-1185">Reference proteome</keyword>
<dbReference type="InterPro" id="IPR013320">
    <property type="entry name" value="ConA-like_dom_sf"/>
</dbReference>
<feature type="region of interest" description="Disordered" evidence="2">
    <location>
        <begin position="339"/>
        <end position="371"/>
    </location>
</feature>
<dbReference type="PANTHER" id="PTHR10963:SF55">
    <property type="entry name" value="GLYCOSIDE HYDROLASE FAMILY 16 PROTEIN"/>
    <property type="match status" value="1"/>
</dbReference>
<dbReference type="EMBL" id="BEGY01000121">
    <property type="protein sequence ID" value="GAX84281.1"/>
    <property type="molecule type" value="Genomic_DNA"/>
</dbReference>
<feature type="compositionally biased region" description="Low complexity" evidence="2">
    <location>
        <begin position="339"/>
        <end position="354"/>
    </location>
</feature>
<dbReference type="Pfam" id="PF00722">
    <property type="entry name" value="Glyco_hydro_16"/>
    <property type="match status" value="1"/>
</dbReference>
<sequence length="694" mass="73551">MNQHVLTRATKSLRIRPKSEKLEITLLLLGSLIFVSIKEAATCTPSSQVLLWADEFNELDSGSWRFQYGDGSAYTLSSGWGNNELECYTGQPSNAAIITDPANKSNNLLTITAVHQNGYVCSNLQAASTVCNWTSAKLTTQGQKSFTSPSGKAGGGAAAAAMDGSILIQARIKVPVINGFWPSFLMLPEPNPLGGWCASGAIDIMTHVGASTQVGCGLQYGGVSGGDGGACVYESGYQNLAANISGWQTYSLLWSPTQMTFAVNNNVYYVSNSSSWWSGSVGVQGANTDGAPFNSGWPFFLVLNLAVGGNIAGSNITGNKASMLVDWIRVYNILPEQAPSSSSTTTLNNTEPTSPILPEGTSSSPPQQYNTTTPAWAGGSLLWAEEFSSVDINRSVWSFQQGDGSSYGLTNWGTGEIECNTDSLDNAAIITDPQDSSNGLLSITALPQPPGYMCSNLQAPASLRTWTSARLITQGRKSFYWGTARDGGKNSISVNGTASSGSGGQGGNSRYNTSNGTVVPAAILIEARIKIPLAMGLWPAFWMLPEPNNLGGWCSSGEIDIMEHINGGGNMHSYLHYGGIKGGGSSASCKTAGGLKNIKASAGNWNILSIVWSSTYIAFQINGTEWSRVNSSSWWSGSARSEIGAPFDRPFYILLSLSVGGWPGNTISNGSHVMLVDWIRVWKLGTDMLSAPYL</sequence>
<dbReference type="InterPro" id="IPR000757">
    <property type="entry name" value="Beta-glucanase-like"/>
</dbReference>
<reference evidence="4 5" key="1">
    <citation type="submission" date="2017-08" db="EMBL/GenBank/DDBJ databases">
        <title>Acidophilic green algal genome provides insights into adaptation to an acidic environment.</title>
        <authorList>
            <person name="Hirooka S."/>
            <person name="Hirose Y."/>
            <person name="Kanesaki Y."/>
            <person name="Higuchi S."/>
            <person name="Fujiwara T."/>
            <person name="Onuma R."/>
            <person name="Era A."/>
            <person name="Ohbayashi R."/>
            <person name="Uzuka A."/>
            <person name="Nozaki H."/>
            <person name="Yoshikawa H."/>
            <person name="Miyagishima S.Y."/>
        </authorList>
    </citation>
    <scope>NUCLEOTIDE SEQUENCE [LARGE SCALE GENOMIC DNA]</scope>
    <source>
        <strain evidence="4 5">NIES-2499</strain>
    </source>
</reference>
<feature type="region of interest" description="Disordered" evidence="2">
    <location>
        <begin position="491"/>
        <end position="510"/>
    </location>
</feature>
<feature type="domain" description="GH16" evidence="3">
    <location>
        <begin position="37"/>
        <end position="336"/>
    </location>
</feature>
<dbReference type="PROSITE" id="PS51762">
    <property type="entry name" value="GH16_2"/>
    <property type="match status" value="2"/>
</dbReference>
<feature type="domain" description="GH16" evidence="3">
    <location>
        <begin position="366"/>
        <end position="687"/>
    </location>
</feature>
<dbReference type="AlphaFoldDB" id="A0A250XME8"/>
<dbReference type="GO" id="GO:0005975">
    <property type="term" value="P:carbohydrate metabolic process"/>
    <property type="evidence" value="ECO:0007669"/>
    <property type="project" value="InterPro"/>
</dbReference>
<dbReference type="CDD" id="cd08023">
    <property type="entry name" value="GH16_laminarinase_like"/>
    <property type="match status" value="2"/>
</dbReference>
<organism evidence="4 5">
    <name type="scientific">Chlamydomonas eustigma</name>
    <dbReference type="NCBI Taxonomy" id="1157962"/>
    <lineage>
        <taxon>Eukaryota</taxon>
        <taxon>Viridiplantae</taxon>
        <taxon>Chlorophyta</taxon>
        <taxon>core chlorophytes</taxon>
        <taxon>Chlorophyceae</taxon>
        <taxon>CS clade</taxon>
        <taxon>Chlamydomonadales</taxon>
        <taxon>Chlamydomonadaceae</taxon>
        <taxon>Chlamydomonas</taxon>
    </lineage>
</organism>
<dbReference type="OrthoDB" id="527711at2759"/>
<dbReference type="SUPFAM" id="SSF49899">
    <property type="entry name" value="Concanavalin A-like lectins/glucanases"/>
    <property type="match status" value="3"/>
</dbReference>
<accession>A0A250XME8</accession>
<proteinExistence type="inferred from homology"/>
<dbReference type="Gene3D" id="2.60.120.200">
    <property type="match status" value="2"/>
</dbReference>
<evidence type="ECO:0000256" key="2">
    <source>
        <dbReference type="SAM" id="MobiDB-lite"/>
    </source>
</evidence>
<dbReference type="PANTHER" id="PTHR10963">
    <property type="entry name" value="GLYCOSYL HYDROLASE-RELATED"/>
    <property type="match status" value="1"/>
</dbReference>
<dbReference type="InterPro" id="IPR050546">
    <property type="entry name" value="Glycosyl_Hydrlase_16"/>
</dbReference>
<dbReference type="Proteomes" id="UP000232323">
    <property type="component" value="Unassembled WGS sequence"/>
</dbReference>
<comment type="caution">
    <text evidence="4">The sequence shown here is derived from an EMBL/GenBank/DDBJ whole genome shotgun (WGS) entry which is preliminary data.</text>
</comment>